<evidence type="ECO:0000313" key="2">
    <source>
        <dbReference type="EMBL" id="KAI3552813.1"/>
    </source>
</evidence>
<feature type="compositionally biased region" description="Polar residues" evidence="1">
    <location>
        <begin position="359"/>
        <end position="368"/>
    </location>
</feature>
<evidence type="ECO:0000256" key="1">
    <source>
        <dbReference type="SAM" id="MobiDB-lite"/>
    </source>
</evidence>
<dbReference type="AlphaFoldDB" id="A0A9Q0B4C6"/>
<sequence length="482" mass="53926">MATLRTWLSRLNIEDAGDASPPNLKWYLPRRRRESRSLIRLSEWPVAIPTAASSSSDEEDEFDVSYDELRPVSRESTKVPLDDFFEDLVSVPDALNNTTSITGDLRCSGSEGISARGYVRRGLVKILSKKTHAKTSQGAFVQAESSESLLLACPFPKYDPSREHIYRTHKQKPNCPRCHAIFKTNTEVETHLREKSTCEVSQGGGLVEGYDAAQGELLKSKKRRKGVETEEDKWKEIFKILFPDRKDVPDPFYRTPFDEPSTTTGTSTKEQDDAESIFTQDIPSSIEDETYSAMERAIGGALGKRKRSRVLDVCKAFAVKMIRQSTQQIASQREPNHVPKSSEARKINQANRQFKIRSNKQPLRTANSRLDEKPDEVGAIPSATQIRQPSEPFKTSGFSSAGGEDEWLSVRPNLENVPVNFGNDNMYWPTPEATFANVNGDLWLDQLLGNGSTLPGLFAEEPDTALEMFSGTAFEGVDPNPR</sequence>
<dbReference type="PANTHER" id="PTHR38166">
    <property type="entry name" value="C2H2-TYPE DOMAIN-CONTAINING PROTEIN-RELATED"/>
    <property type="match status" value="1"/>
</dbReference>
<protein>
    <recommendedName>
        <fullName evidence="4">C2H2-type domain-containing protein</fullName>
    </recommendedName>
</protein>
<feature type="region of interest" description="Disordered" evidence="1">
    <location>
        <begin position="327"/>
        <end position="375"/>
    </location>
</feature>
<comment type="caution">
    <text evidence="2">The sequence shown here is derived from an EMBL/GenBank/DDBJ whole genome shotgun (WGS) entry which is preliminary data.</text>
</comment>
<name>A0A9Q0B4C6_9PEZI</name>
<feature type="region of interest" description="Disordered" evidence="1">
    <location>
        <begin position="251"/>
        <end position="273"/>
    </location>
</feature>
<proteinExistence type="predicted"/>
<dbReference type="EMBL" id="SDAQ01000036">
    <property type="protein sequence ID" value="KAI3552813.1"/>
    <property type="molecule type" value="Genomic_DNA"/>
</dbReference>
<organism evidence="2 3">
    <name type="scientific">Colletotrichum abscissum</name>
    <dbReference type="NCBI Taxonomy" id="1671311"/>
    <lineage>
        <taxon>Eukaryota</taxon>
        <taxon>Fungi</taxon>
        <taxon>Dikarya</taxon>
        <taxon>Ascomycota</taxon>
        <taxon>Pezizomycotina</taxon>
        <taxon>Sordariomycetes</taxon>
        <taxon>Hypocreomycetidae</taxon>
        <taxon>Glomerellales</taxon>
        <taxon>Glomerellaceae</taxon>
        <taxon>Colletotrichum</taxon>
        <taxon>Colletotrichum acutatum species complex</taxon>
    </lineage>
</organism>
<dbReference type="Proteomes" id="UP001056436">
    <property type="component" value="Unassembled WGS sequence"/>
</dbReference>
<keyword evidence="3" id="KW-1185">Reference proteome</keyword>
<dbReference type="OrthoDB" id="4161727at2759"/>
<accession>A0A9Q0B4C6</accession>
<reference evidence="2" key="1">
    <citation type="submission" date="2019-01" db="EMBL/GenBank/DDBJ databases">
        <title>Colletotrichum abscissum LGMF1257.</title>
        <authorList>
            <person name="Baroncelli R."/>
        </authorList>
    </citation>
    <scope>NUCLEOTIDE SEQUENCE</scope>
    <source>
        <strain evidence="2">Ca142</strain>
    </source>
</reference>
<dbReference type="PANTHER" id="PTHR38166:SF1">
    <property type="entry name" value="C2H2-TYPE DOMAIN-CONTAINING PROTEIN"/>
    <property type="match status" value="1"/>
</dbReference>
<feature type="compositionally biased region" description="Basic and acidic residues" evidence="1">
    <location>
        <begin position="334"/>
        <end position="346"/>
    </location>
</feature>
<gene>
    <name evidence="2" type="ORF">CABS02_07030</name>
</gene>
<evidence type="ECO:0008006" key="4">
    <source>
        <dbReference type="Google" id="ProtNLM"/>
    </source>
</evidence>
<evidence type="ECO:0000313" key="3">
    <source>
        <dbReference type="Proteomes" id="UP001056436"/>
    </source>
</evidence>